<reference evidence="3" key="1">
    <citation type="submission" date="2021-10" db="EMBL/GenBank/DDBJ databases">
        <title>De novo Genome Assembly of Clathrus columnatus (Basidiomycota, Fungi) Using Illumina and Nanopore Sequence Data.</title>
        <authorList>
            <person name="Ogiso-Tanaka E."/>
            <person name="Itagaki H."/>
            <person name="Hosoya T."/>
            <person name="Hosaka K."/>
        </authorList>
    </citation>
    <scope>NUCLEOTIDE SEQUENCE</scope>
    <source>
        <strain evidence="3">MO-923</strain>
    </source>
</reference>
<evidence type="ECO:0000313" key="4">
    <source>
        <dbReference type="Proteomes" id="UP001050691"/>
    </source>
</evidence>
<evidence type="ECO:0000256" key="1">
    <source>
        <dbReference type="SAM" id="Phobius"/>
    </source>
</evidence>
<feature type="transmembrane region" description="Helical" evidence="1">
    <location>
        <begin position="89"/>
        <end position="110"/>
    </location>
</feature>
<evidence type="ECO:0000313" key="3">
    <source>
        <dbReference type="EMBL" id="GJJ06663.1"/>
    </source>
</evidence>
<gene>
    <name evidence="3" type="ORF">Clacol_000858</name>
</gene>
<proteinExistence type="predicted"/>
<protein>
    <recommendedName>
        <fullName evidence="2">DUF6533 domain-containing protein</fullName>
    </recommendedName>
</protein>
<keyword evidence="1" id="KW-0472">Membrane</keyword>
<feature type="transmembrane region" description="Helical" evidence="1">
    <location>
        <begin position="63"/>
        <end position="83"/>
    </location>
</feature>
<feature type="transmembrane region" description="Helical" evidence="1">
    <location>
        <begin position="30"/>
        <end position="51"/>
    </location>
</feature>
<comment type="caution">
    <text evidence="3">The sequence shown here is derived from an EMBL/GenBank/DDBJ whole genome shotgun (WGS) entry which is preliminary data.</text>
</comment>
<keyword evidence="1" id="KW-0812">Transmembrane</keyword>
<keyword evidence="1" id="KW-1133">Transmembrane helix</keyword>
<name>A0AAV4ZZJ5_9AGAM</name>
<dbReference type="Proteomes" id="UP001050691">
    <property type="component" value="Unassembled WGS sequence"/>
</dbReference>
<feature type="domain" description="DUF6533" evidence="2">
    <location>
        <begin position="4"/>
        <end position="40"/>
    </location>
</feature>
<sequence>MLHLTIYNYFLTLDDEIKFIWPTPLNLGKALFFLVRYIPMPSGAFLIYVHTASSNTSFELCDILYQLSGMVILFRTCALLGHGHRFLKLSLWLLGLILLVPAIILMYLSIRPSTIISIINIWAIKILHAPGRYVLSHAIYFTFHFNLSYFGKPSNSSIKCQAVR</sequence>
<accession>A0AAV4ZZJ5</accession>
<dbReference type="InterPro" id="IPR045340">
    <property type="entry name" value="DUF6533"/>
</dbReference>
<evidence type="ECO:0000259" key="2">
    <source>
        <dbReference type="Pfam" id="PF20151"/>
    </source>
</evidence>
<dbReference type="EMBL" id="BPWL01000001">
    <property type="protein sequence ID" value="GJJ06663.1"/>
    <property type="molecule type" value="Genomic_DNA"/>
</dbReference>
<dbReference type="AlphaFoldDB" id="A0AAV4ZZJ5"/>
<keyword evidence="4" id="KW-1185">Reference proteome</keyword>
<dbReference type="Pfam" id="PF20151">
    <property type="entry name" value="DUF6533"/>
    <property type="match status" value="1"/>
</dbReference>
<organism evidence="3 4">
    <name type="scientific">Clathrus columnatus</name>
    <dbReference type="NCBI Taxonomy" id="1419009"/>
    <lineage>
        <taxon>Eukaryota</taxon>
        <taxon>Fungi</taxon>
        <taxon>Dikarya</taxon>
        <taxon>Basidiomycota</taxon>
        <taxon>Agaricomycotina</taxon>
        <taxon>Agaricomycetes</taxon>
        <taxon>Phallomycetidae</taxon>
        <taxon>Phallales</taxon>
        <taxon>Clathraceae</taxon>
        <taxon>Clathrus</taxon>
    </lineage>
</organism>